<feature type="transmembrane region" description="Helical" evidence="18">
    <location>
        <begin position="231"/>
        <end position="250"/>
    </location>
</feature>
<dbReference type="RefSeq" id="YP_009565378.1">
    <property type="nucleotide sequence ID" value="NC_041176.1"/>
</dbReference>
<keyword evidence="11 18" id="KW-0249">Electron transport</keyword>
<evidence type="ECO:0000256" key="8">
    <source>
        <dbReference type="ARBA" id="ARBA00022692"/>
    </source>
</evidence>
<comment type="function">
    <text evidence="18">Core subunit of the mitochondrial membrane respiratory chain NADH dehydrogenase (Complex I) which catalyzes electron transfer from NADH through the respiratory chain, using ubiquinone as an electron acceptor. Essential for the catalytic activity and assembly of complex I.</text>
</comment>
<gene>
    <name evidence="20" type="primary">ND2</name>
</gene>
<feature type="transmembrane region" description="Helical" evidence="18">
    <location>
        <begin position="5"/>
        <end position="22"/>
    </location>
</feature>
<dbReference type="Pfam" id="PF00361">
    <property type="entry name" value="Proton_antipo_M"/>
    <property type="match status" value="1"/>
</dbReference>
<keyword evidence="13 18" id="KW-0520">NAD</keyword>
<comment type="catalytic activity">
    <reaction evidence="17 18">
        <text>a ubiquinone + NADH + 5 H(+)(in) = a ubiquinol + NAD(+) + 4 H(+)(out)</text>
        <dbReference type="Rhea" id="RHEA:29091"/>
        <dbReference type="Rhea" id="RHEA-COMP:9565"/>
        <dbReference type="Rhea" id="RHEA-COMP:9566"/>
        <dbReference type="ChEBI" id="CHEBI:15378"/>
        <dbReference type="ChEBI" id="CHEBI:16389"/>
        <dbReference type="ChEBI" id="CHEBI:17976"/>
        <dbReference type="ChEBI" id="CHEBI:57540"/>
        <dbReference type="ChEBI" id="CHEBI:57945"/>
        <dbReference type="EC" id="7.1.1.2"/>
    </reaction>
</comment>
<feature type="transmembrane region" description="Helical" evidence="18">
    <location>
        <begin position="58"/>
        <end position="78"/>
    </location>
</feature>
<feature type="domain" description="NADH:quinone oxidoreductase/Mrp antiporter transmembrane" evidence="19">
    <location>
        <begin position="27"/>
        <end position="274"/>
    </location>
</feature>
<geneLocation type="mitochondrion" evidence="20"/>
<evidence type="ECO:0000256" key="3">
    <source>
        <dbReference type="ARBA" id="ARBA00007012"/>
    </source>
</evidence>
<feature type="transmembrane region" description="Helical" evidence="18">
    <location>
        <begin position="313"/>
        <end position="329"/>
    </location>
</feature>
<evidence type="ECO:0000256" key="15">
    <source>
        <dbReference type="ARBA" id="ARBA00023128"/>
    </source>
</evidence>
<dbReference type="EMBL" id="MH574908">
    <property type="protein sequence ID" value="QBA96080.1"/>
    <property type="molecule type" value="Genomic_DNA"/>
</dbReference>
<accession>A0A411FRG4</accession>
<evidence type="ECO:0000256" key="13">
    <source>
        <dbReference type="ARBA" id="ARBA00023027"/>
    </source>
</evidence>
<reference evidence="20" key="2">
    <citation type="journal article" date="2019" name="Mitochondrial DNA Part B Resour">
        <title>The complete mitochondrial genome of Encyrtus infelix (Hymenoptera: Encyrtidae).</title>
        <authorList>
            <person name="Xiong M."/>
            <person name="Zhou Q.-S."/>
            <person name="Zhang Y.-Z."/>
        </authorList>
    </citation>
    <scope>NUCLEOTIDE SEQUENCE</scope>
</reference>
<feature type="transmembrane region" description="Helical" evidence="18">
    <location>
        <begin position="169"/>
        <end position="187"/>
    </location>
</feature>
<protein>
    <recommendedName>
        <fullName evidence="5 18">NADH-ubiquinone oxidoreductase chain 2</fullName>
        <ecNumber evidence="4 18">7.1.1.2</ecNumber>
    </recommendedName>
</protein>
<keyword evidence="8 18" id="KW-0812">Transmembrane</keyword>
<keyword evidence="7 18" id="KW-0679">Respiratory chain</keyword>
<dbReference type="EMBL" id="MH729198">
    <property type="protein sequence ID" value="QBA96093.1"/>
    <property type="molecule type" value="Genomic_DNA"/>
</dbReference>
<keyword evidence="15 18" id="KW-0496">Mitochondrion</keyword>
<comment type="similarity">
    <text evidence="3 18">Belongs to the complex I subunit 2 family.</text>
</comment>
<comment type="subcellular location">
    <subcellularLocation>
        <location evidence="2 18">Mitochondrion inner membrane</location>
        <topology evidence="2 18">Multi-pass membrane protein</topology>
    </subcellularLocation>
</comment>
<feature type="transmembrane region" description="Helical" evidence="18">
    <location>
        <begin position="270"/>
        <end position="293"/>
    </location>
</feature>
<dbReference type="PRINTS" id="PR01436">
    <property type="entry name" value="NADHDHGNASE2"/>
</dbReference>
<evidence type="ECO:0000256" key="14">
    <source>
        <dbReference type="ARBA" id="ARBA00023075"/>
    </source>
</evidence>
<reference evidence="21" key="1">
    <citation type="submission" date="2018-08" db="EMBL/GenBank/DDBJ databases">
        <title>The complete mitochondrial genome of Encyrtus infelix (Insecta: Hymenoptera:Encyrtidae).</title>
        <authorList>
            <person name="Xiong M."/>
            <person name="Zhang Y.-Z."/>
        </authorList>
    </citation>
    <scope>NUCLEOTIDE SEQUENCE</scope>
</reference>
<dbReference type="PANTHER" id="PTHR46552">
    <property type="entry name" value="NADH-UBIQUINONE OXIDOREDUCTASE CHAIN 2"/>
    <property type="match status" value="1"/>
</dbReference>
<evidence type="ECO:0000259" key="19">
    <source>
        <dbReference type="Pfam" id="PF00361"/>
    </source>
</evidence>
<dbReference type="EC" id="7.1.1.2" evidence="4 18"/>
<evidence type="ECO:0000256" key="12">
    <source>
        <dbReference type="ARBA" id="ARBA00022989"/>
    </source>
</evidence>
<evidence type="ECO:0000256" key="7">
    <source>
        <dbReference type="ARBA" id="ARBA00022660"/>
    </source>
</evidence>
<feature type="transmembrane region" description="Helical" evidence="18">
    <location>
        <begin position="139"/>
        <end position="162"/>
    </location>
</feature>
<name>A0A411FRG4_9HYME</name>
<evidence type="ECO:0000256" key="17">
    <source>
        <dbReference type="ARBA" id="ARBA00049551"/>
    </source>
</evidence>
<keyword evidence="10 18" id="KW-1278">Translocase</keyword>
<evidence type="ECO:0000256" key="9">
    <source>
        <dbReference type="ARBA" id="ARBA00022792"/>
    </source>
</evidence>
<keyword evidence="9 18" id="KW-0999">Mitochondrion inner membrane</keyword>
<sequence length="330" mass="39424">MNLFYYLISLPLIMTSNIMIFLLNNSFYMWMIMEMNLIGFISFLMTNKMMSQELTMTYFLIQSFNSYLFLMSMITMKIKMMTNLPFMMIIFSMFSKMGMPPFHLWYLKFMKSLNWNLFIVNSTIQKMIPLYVIKTFMKMSMTLILLMIMSLLSLMIMPIFAMKEYSLKLILSYSSMIQISWIIMVMTMNNKTWILFFMVYSICSFALVEMFKKLNMNYLFELAKSNSKLNLWATLLILSISGLPPFLGFASKFMFFNNMNLMNTLTMNVLILMFSMLNFYFYMKISIKVVTMFSLNNKMILMNKNSTLKMNKLYLMMIFSLMMSLLYEMF</sequence>
<dbReference type="GO" id="GO:0008137">
    <property type="term" value="F:NADH dehydrogenase (ubiquinone) activity"/>
    <property type="evidence" value="ECO:0007669"/>
    <property type="project" value="UniProtKB-EC"/>
</dbReference>
<feature type="transmembrane region" description="Helical" evidence="18">
    <location>
        <begin position="84"/>
        <end position="106"/>
    </location>
</feature>
<evidence type="ECO:0000313" key="20">
    <source>
        <dbReference type="EMBL" id="QBA96080.1"/>
    </source>
</evidence>
<evidence type="ECO:0000256" key="1">
    <source>
        <dbReference type="ARBA" id="ARBA00003257"/>
    </source>
</evidence>
<evidence type="ECO:0000256" key="18">
    <source>
        <dbReference type="RuleBase" id="RU003403"/>
    </source>
</evidence>
<evidence type="ECO:0000256" key="5">
    <source>
        <dbReference type="ARBA" id="ARBA00021008"/>
    </source>
</evidence>
<dbReference type="GO" id="GO:0005743">
    <property type="term" value="C:mitochondrial inner membrane"/>
    <property type="evidence" value="ECO:0007669"/>
    <property type="project" value="UniProtKB-SubCell"/>
</dbReference>
<evidence type="ECO:0000256" key="6">
    <source>
        <dbReference type="ARBA" id="ARBA00022448"/>
    </source>
</evidence>
<dbReference type="GO" id="GO:0006120">
    <property type="term" value="P:mitochondrial electron transport, NADH to ubiquinone"/>
    <property type="evidence" value="ECO:0007669"/>
    <property type="project" value="InterPro"/>
</dbReference>
<keyword evidence="12 18" id="KW-1133">Transmembrane helix</keyword>
<dbReference type="PANTHER" id="PTHR46552:SF1">
    <property type="entry name" value="NADH-UBIQUINONE OXIDOREDUCTASE CHAIN 2"/>
    <property type="match status" value="1"/>
</dbReference>
<evidence type="ECO:0000313" key="21">
    <source>
        <dbReference type="EMBL" id="QBA96093.1"/>
    </source>
</evidence>
<dbReference type="AlphaFoldDB" id="A0A411FRG4"/>
<evidence type="ECO:0000256" key="10">
    <source>
        <dbReference type="ARBA" id="ARBA00022967"/>
    </source>
</evidence>
<evidence type="ECO:0000256" key="2">
    <source>
        <dbReference type="ARBA" id="ARBA00004448"/>
    </source>
</evidence>
<evidence type="ECO:0000256" key="11">
    <source>
        <dbReference type="ARBA" id="ARBA00022982"/>
    </source>
</evidence>
<dbReference type="GeneID" id="39338951"/>
<dbReference type="InterPro" id="IPR003917">
    <property type="entry name" value="NADH_UbQ_OxRdtase_chain2"/>
</dbReference>
<feature type="transmembrane region" description="Helical" evidence="18">
    <location>
        <begin position="193"/>
        <end position="211"/>
    </location>
</feature>
<dbReference type="CTD" id="4536"/>
<comment type="function">
    <text evidence="1">Core subunit of the mitochondrial membrane respiratory chain NADH dehydrogenase (Complex I) that is believed to belong to the minimal assembly required for catalysis. Complex I functions in the transfer of electrons from NADH to the respiratory chain. The immediate electron acceptor for the enzyme is believed to be ubiquinone.</text>
</comment>
<proteinExistence type="inferred from homology"/>
<keyword evidence="14 18" id="KW-0830">Ubiquinone</keyword>
<organism evidence="20">
    <name type="scientific">Encyrtus infelix</name>
    <dbReference type="NCBI Taxonomy" id="355422"/>
    <lineage>
        <taxon>Eukaryota</taxon>
        <taxon>Metazoa</taxon>
        <taxon>Ecdysozoa</taxon>
        <taxon>Arthropoda</taxon>
        <taxon>Hexapoda</taxon>
        <taxon>Insecta</taxon>
        <taxon>Pterygota</taxon>
        <taxon>Neoptera</taxon>
        <taxon>Endopterygota</taxon>
        <taxon>Hymenoptera</taxon>
        <taxon>Apocrita</taxon>
        <taxon>Proctotrupomorpha</taxon>
        <taxon>Chalcidoidea</taxon>
        <taxon>Encyrtidae</taxon>
        <taxon>Encyrtinae</taxon>
        <taxon>Encyrtus</taxon>
    </lineage>
</organism>
<keyword evidence="6" id="KW-0813">Transport</keyword>
<evidence type="ECO:0000256" key="16">
    <source>
        <dbReference type="ARBA" id="ARBA00023136"/>
    </source>
</evidence>
<dbReference type="InterPro" id="IPR050175">
    <property type="entry name" value="Complex_I_Subunit_2"/>
</dbReference>
<dbReference type="InterPro" id="IPR001750">
    <property type="entry name" value="ND/Mrp_TM"/>
</dbReference>
<keyword evidence="16 18" id="KW-0472">Membrane</keyword>
<evidence type="ECO:0000256" key="4">
    <source>
        <dbReference type="ARBA" id="ARBA00012944"/>
    </source>
</evidence>